<organism evidence="3">
    <name type="scientific">Camponotus floridanus</name>
    <name type="common">Florida carpenter ant</name>
    <dbReference type="NCBI Taxonomy" id="104421"/>
    <lineage>
        <taxon>Eukaryota</taxon>
        <taxon>Metazoa</taxon>
        <taxon>Ecdysozoa</taxon>
        <taxon>Arthropoda</taxon>
        <taxon>Hexapoda</taxon>
        <taxon>Insecta</taxon>
        <taxon>Pterygota</taxon>
        <taxon>Neoptera</taxon>
        <taxon>Endopterygota</taxon>
        <taxon>Hymenoptera</taxon>
        <taxon>Apocrita</taxon>
        <taxon>Aculeata</taxon>
        <taxon>Formicoidea</taxon>
        <taxon>Formicidae</taxon>
        <taxon>Formicinae</taxon>
        <taxon>Camponotus</taxon>
    </lineage>
</organism>
<evidence type="ECO:0000313" key="3">
    <source>
        <dbReference type="Proteomes" id="UP000000311"/>
    </source>
</evidence>
<evidence type="ECO:0000313" key="2">
    <source>
        <dbReference type="EMBL" id="EFN72931.1"/>
    </source>
</evidence>
<gene>
    <name evidence="2" type="ORF">EAG_11222</name>
</gene>
<name>E2A0M8_CAMFO</name>
<dbReference type="EMBL" id="GL435626">
    <property type="protein sequence ID" value="EFN72931.1"/>
    <property type="molecule type" value="Genomic_DNA"/>
</dbReference>
<accession>E2A0M8</accession>
<sequence length="264" mass="29826">MNVHAPAEMVFRPTYWIRSARYFISGPGPDSSRTTHFYFDLIDAGRIGHAPVTLLRTSLGDYTKYEQNNVVQQTKPPFFPNQRDPWAFVAEEERKSQESLSRRNGLNKAPTGWHSATVPVTNDGVCAFYAMSGEQRAPNEGSTTVSAYGANWIEAVYDCDEGEQRRRTEEERDREIADRSEETSGDVNRYEPIAFITSVIIEKSAGAISGHGKRKDNRRKLRSGIDRPDRLVDLSANVRFIDRSLVGLLKRMLARGYTPGYVTN</sequence>
<feature type="compositionally biased region" description="Basic and acidic residues" evidence="1">
    <location>
        <begin position="162"/>
        <end position="182"/>
    </location>
</feature>
<dbReference type="AlphaFoldDB" id="E2A0M8"/>
<dbReference type="InParanoid" id="E2A0M8"/>
<protein>
    <submittedName>
        <fullName evidence="2">Uncharacterized protein</fullName>
    </submittedName>
</protein>
<evidence type="ECO:0000256" key="1">
    <source>
        <dbReference type="SAM" id="MobiDB-lite"/>
    </source>
</evidence>
<keyword evidence="3" id="KW-1185">Reference proteome</keyword>
<reference evidence="2 3" key="1">
    <citation type="journal article" date="2010" name="Science">
        <title>Genomic comparison of the ants Camponotus floridanus and Harpegnathos saltator.</title>
        <authorList>
            <person name="Bonasio R."/>
            <person name="Zhang G."/>
            <person name="Ye C."/>
            <person name="Mutti N.S."/>
            <person name="Fang X."/>
            <person name="Qin N."/>
            <person name="Donahue G."/>
            <person name="Yang P."/>
            <person name="Li Q."/>
            <person name="Li C."/>
            <person name="Zhang P."/>
            <person name="Huang Z."/>
            <person name="Berger S.L."/>
            <person name="Reinberg D."/>
            <person name="Wang J."/>
            <person name="Liebig J."/>
        </authorList>
    </citation>
    <scope>NUCLEOTIDE SEQUENCE [LARGE SCALE GENOMIC DNA]</scope>
    <source>
        <strain evidence="3">C129</strain>
    </source>
</reference>
<proteinExistence type="predicted"/>
<dbReference type="Proteomes" id="UP000000311">
    <property type="component" value="Unassembled WGS sequence"/>
</dbReference>
<feature type="region of interest" description="Disordered" evidence="1">
    <location>
        <begin position="162"/>
        <end position="184"/>
    </location>
</feature>